<accession>A0AAV1SX13</accession>
<comment type="similarity">
    <text evidence="1 2">Belongs to the RNase T2 family.</text>
</comment>
<keyword evidence="4" id="KW-1185">Reference proteome</keyword>
<gene>
    <name evidence="3" type="ORF">DCAF_LOCUS27463</name>
</gene>
<dbReference type="InterPro" id="IPR001568">
    <property type="entry name" value="RNase_T2-like"/>
</dbReference>
<proteinExistence type="inferred from homology"/>
<reference evidence="3 4" key="1">
    <citation type="submission" date="2024-01" db="EMBL/GenBank/DDBJ databases">
        <authorList>
            <person name="Waweru B."/>
        </authorList>
    </citation>
    <scope>NUCLEOTIDE SEQUENCE [LARGE SCALE GENOMIC DNA]</scope>
</reference>
<dbReference type="SUPFAM" id="SSF55895">
    <property type="entry name" value="Ribonuclease Rh-like"/>
    <property type="match status" value="1"/>
</dbReference>
<evidence type="ECO:0000313" key="4">
    <source>
        <dbReference type="Proteomes" id="UP001314170"/>
    </source>
</evidence>
<evidence type="ECO:0000256" key="2">
    <source>
        <dbReference type="RuleBase" id="RU004328"/>
    </source>
</evidence>
<dbReference type="Proteomes" id="UP001314170">
    <property type="component" value="Unassembled WGS sequence"/>
</dbReference>
<evidence type="ECO:0000313" key="3">
    <source>
        <dbReference type="EMBL" id="CAK7357179.1"/>
    </source>
</evidence>
<dbReference type="InterPro" id="IPR036430">
    <property type="entry name" value="RNase_T2-like_sf"/>
</dbReference>
<dbReference type="Gene3D" id="3.90.730.10">
    <property type="entry name" value="Ribonuclease T2-like"/>
    <property type="match status" value="1"/>
</dbReference>
<dbReference type="GO" id="GO:0003723">
    <property type="term" value="F:RNA binding"/>
    <property type="evidence" value="ECO:0007669"/>
    <property type="project" value="InterPro"/>
</dbReference>
<protein>
    <submittedName>
        <fullName evidence="3">Uncharacterized protein</fullName>
    </submittedName>
</protein>
<dbReference type="AlphaFoldDB" id="A0AAV1SX13"/>
<comment type="caution">
    <text evidence="3">The sequence shown here is derived from an EMBL/GenBank/DDBJ whole genome shotgun (WGS) entry which is preliminary data.</text>
</comment>
<name>A0AAV1SX13_9ROSI</name>
<dbReference type="EMBL" id="CAWUPB010001197">
    <property type="protein sequence ID" value="CAK7357179.1"/>
    <property type="molecule type" value="Genomic_DNA"/>
</dbReference>
<sequence>MPENVSEPLEAAFHLQKAKLPAVQLLFSLRFSKSRLDLVDYTPIVGECLLLRCTKSPPPPPPPAVRTVHHMYLVLTWPFGYCSGTQRGLCKMNPLPQDMTIHGIWPVDSAGNFILSCQKAQDLTPVFNDKTL</sequence>
<dbReference type="GO" id="GO:0033897">
    <property type="term" value="F:ribonuclease T2 activity"/>
    <property type="evidence" value="ECO:0007669"/>
    <property type="project" value="InterPro"/>
</dbReference>
<dbReference type="Pfam" id="PF00445">
    <property type="entry name" value="Ribonuclease_T2"/>
    <property type="match status" value="1"/>
</dbReference>
<evidence type="ECO:0000256" key="1">
    <source>
        <dbReference type="ARBA" id="ARBA00007469"/>
    </source>
</evidence>
<organism evidence="3 4">
    <name type="scientific">Dovyalis caffra</name>
    <dbReference type="NCBI Taxonomy" id="77055"/>
    <lineage>
        <taxon>Eukaryota</taxon>
        <taxon>Viridiplantae</taxon>
        <taxon>Streptophyta</taxon>
        <taxon>Embryophyta</taxon>
        <taxon>Tracheophyta</taxon>
        <taxon>Spermatophyta</taxon>
        <taxon>Magnoliopsida</taxon>
        <taxon>eudicotyledons</taxon>
        <taxon>Gunneridae</taxon>
        <taxon>Pentapetalae</taxon>
        <taxon>rosids</taxon>
        <taxon>fabids</taxon>
        <taxon>Malpighiales</taxon>
        <taxon>Salicaceae</taxon>
        <taxon>Flacourtieae</taxon>
        <taxon>Dovyalis</taxon>
    </lineage>
</organism>